<dbReference type="AlphaFoldDB" id="D3BNF6"/>
<dbReference type="CDD" id="cd11286">
    <property type="entry name" value="ADF_cofilin_like"/>
    <property type="match status" value="1"/>
</dbReference>
<dbReference type="GO" id="GO:0003779">
    <property type="term" value="F:actin binding"/>
    <property type="evidence" value="ECO:0007669"/>
    <property type="project" value="UniProtKB-KW"/>
</dbReference>
<dbReference type="InterPro" id="IPR002108">
    <property type="entry name" value="ADF-H"/>
</dbReference>
<dbReference type="Pfam" id="PF00241">
    <property type="entry name" value="Cofilin_ADF"/>
    <property type="match status" value="1"/>
</dbReference>
<comment type="similarity">
    <text evidence="1">Belongs to the actin-binding proteins ADF family.</text>
</comment>
<comment type="caution">
    <text evidence="4">The sequence shown here is derived from an EMBL/GenBank/DDBJ whole genome shotgun (WGS) entry which is preliminary data.</text>
</comment>
<reference evidence="4 5" key="1">
    <citation type="journal article" date="2011" name="Genome Res.">
        <title>Phylogeny-wide analysis of social amoeba genomes highlights ancient origins for complex intercellular communication.</title>
        <authorList>
            <person name="Heidel A.J."/>
            <person name="Lawal H.M."/>
            <person name="Felder M."/>
            <person name="Schilde C."/>
            <person name="Helps N.R."/>
            <person name="Tunggal B."/>
            <person name="Rivero F."/>
            <person name="John U."/>
            <person name="Schleicher M."/>
            <person name="Eichinger L."/>
            <person name="Platzer M."/>
            <person name="Noegel A.A."/>
            <person name="Schaap P."/>
            <person name="Gloeckner G."/>
        </authorList>
    </citation>
    <scope>NUCLEOTIDE SEQUENCE [LARGE SCALE GENOMIC DNA]</scope>
    <source>
        <strain evidence="5">ATCC 26659 / Pp 5 / PN500</strain>
    </source>
</reference>
<dbReference type="FunCoup" id="D3BNF6">
    <property type="interactions" value="473"/>
</dbReference>
<evidence type="ECO:0000256" key="1">
    <source>
        <dbReference type="ARBA" id="ARBA00006844"/>
    </source>
</evidence>
<dbReference type="RefSeq" id="XP_020428948.1">
    <property type="nucleotide sequence ID" value="XM_020580361.1"/>
</dbReference>
<name>D3BNF6_HETP5</name>
<evidence type="ECO:0000256" key="2">
    <source>
        <dbReference type="ARBA" id="ARBA00023203"/>
    </source>
</evidence>
<dbReference type="PROSITE" id="PS51263">
    <property type="entry name" value="ADF_H"/>
    <property type="match status" value="1"/>
</dbReference>
<dbReference type="STRING" id="670386.D3BNF6"/>
<proteinExistence type="inferred from homology"/>
<dbReference type="GeneID" id="31365043"/>
<feature type="domain" description="ADF-H" evidence="3">
    <location>
        <begin position="2"/>
        <end position="135"/>
    </location>
</feature>
<dbReference type="EMBL" id="ADBJ01000044">
    <property type="protein sequence ID" value="EFA76816.1"/>
    <property type="molecule type" value="Genomic_DNA"/>
</dbReference>
<keyword evidence="2" id="KW-0009">Actin-binding</keyword>
<accession>D3BNF6</accession>
<dbReference type="OMA" id="QCRFAVY"/>
<sequence>MSSGVQTDQECVSKFNELKLGRKYTAIFYKMNDTNTQIVVEKTLPAGTPFSEILTGFPPKECRYVVVDYGYNEEGANKNRICFVVWCPDTAPIKGKMLYTSSKDSLRKALVGIQVEIQGTDASEVQESEFLAKCTKI</sequence>
<protein>
    <submittedName>
        <fullName evidence="4">Cofilin</fullName>
    </submittedName>
</protein>
<dbReference type="PANTHER" id="PTHR11913">
    <property type="entry name" value="COFILIN-RELATED"/>
    <property type="match status" value="1"/>
</dbReference>
<evidence type="ECO:0000259" key="3">
    <source>
        <dbReference type="PROSITE" id="PS51263"/>
    </source>
</evidence>
<dbReference type="Proteomes" id="UP000001396">
    <property type="component" value="Unassembled WGS sequence"/>
</dbReference>
<dbReference type="PRINTS" id="PR00006">
    <property type="entry name" value="COFILIN"/>
</dbReference>
<dbReference type="InterPro" id="IPR017904">
    <property type="entry name" value="ADF/Cofilin"/>
</dbReference>
<organism evidence="4 5">
    <name type="scientific">Heterostelium pallidum (strain ATCC 26659 / Pp 5 / PN500)</name>
    <name type="common">Cellular slime mold</name>
    <name type="synonym">Polysphondylium pallidum</name>
    <dbReference type="NCBI Taxonomy" id="670386"/>
    <lineage>
        <taxon>Eukaryota</taxon>
        <taxon>Amoebozoa</taxon>
        <taxon>Evosea</taxon>
        <taxon>Eumycetozoa</taxon>
        <taxon>Dictyostelia</taxon>
        <taxon>Acytosteliales</taxon>
        <taxon>Acytosteliaceae</taxon>
        <taxon>Heterostelium</taxon>
    </lineage>
</organism>
<dbReference type="SUPFAM" id="SSF55753">
    <property type="entry name" value="Actin depolymerizing proteins"/>
    <property type="match status" value="1"/>
</dbReference>
<evidence type="ECO:0000313" key="5">
    <source>
        <dbReference type="Proteomes" id="UP000001396"/>
    </source>
</evidence>
<dbReference type="GO" id="GO:0015629">
    <property type="term" value="C:actin cytoskeleton"/>
    <property type="evidence" value="ECO:0007669"/>
    <property type="project" value="InterPro"/>
</dbReference>
<dbReference type="SMART" id="SM00102">
    <property type="entry name" value="ADF"/>
    <property type="match status" value="1"/>
</dbReference>
<evidence type="ECO:0000313" key="4">
    <source>
        <dbReference type="EMBL" id="EFA76816.1"/>
    </source>
</evidence>
<dbReference type="InParanoid" id="D3BNF6"/>
<gene>
    <name evidence="4" type="primary">cofB</name>
    <name evidence="4" type="ORF">PPL_09568</name>
</gene>
<dbReference type="Gene3D" id="3.40.20.10">
    <property type="entry name" value="Severin"/>
    <property type="match status" value="1"/>
</dbReference>
<dbReference type="InterPro" id="IPR029006">
    <property type="entry name" value="ADF-H/Gelsolin-like_dom_sf"/>
</dbReference>
<dbReference type="GO" id="GO:0030042">
    <property type="term" value="P:actin filament depolymerization"/>
    <property type="evidence" value="ECO:0007669"/>
    <property type="project" value="InterPro"/>
</dbReference>
<keyword evidence="5" id="KW-1185">Reference proteome</keyword>